<dbReference type="Pfam" id="PF02390">
    <property type="entry name" value="Methyltransf_4"/>
    <property type="match status" value="1"/>
</dbReference>
<dbReference type="HAMAP" id="MF_01057">
    <property type="entry name" value="tRNA_methyltr_TrmB"/>
    <property type="match status" value="1"/>
</dbReference>
<evidence type="ECO:0000256" key="6">
    <source>
        <dbReference type="ARBA" id="ARBA00022694"/>
    </source>
</evidence>
<evidence type="ECO:0000256" key="3">
    <source>
        <dbReference type="ARBA" id="ARBA00022603"/>
    </source>
</evidence>
<evidence type="ECO:0000256" key="2">
    <source>
        <dbReference type="ARBA" id="ARBA00011977"/>
    </source>
</evidence>
<dbReference type="Gene3D" id="3.40.50.150">
    <property type="entry name" value="Vaccinia Virus protein VP39"/>
    <property type="match status" value="1"/>
</dbReference>
<dbReference type="PANTHER" id="PTHR23417">
    <property type="entry name" value="3-DEOXY-D-MANNO-OCTULOSONIC-ACID TRANSFERASE/TRNA GUANINE-N 7 - -METHYLTRANSFERASE"/>
    <property type="match status" value="1"/>
</dbReference>
<dbReference type="CDD" id="cd02440">
    <property type="entry name" value="AdoMet_MTases"/>
    <property type="match status" value="1"/>
</dbReference>
<evidence type="ECO:0000256" key="4">
    <source>
        <dbReference type="ARBA" id="ARBA00022679"/>
    </source>
</evidence>
<reference evidence="7" key="1">
    <citation type="submission" date="2018-05" db="EMBL/GenBank/DDBJ databases">
        <authorList>
            <person name="Lanie J.A."/>
            <person name="Ng W.-L."/>
            <person name="Kazmierczak K.M."/>
            <person name="Andrzejewski T.M."/>
            <person name="Davidsen T.M."/>
            <person name="Wayne K.J."/>
            <person name="Tettelin H."/>
            <person name="Glass J.I."/>
            <person name="Rusch D."/>
            <person name="Podicherti R."/>
            <person name="Tsui H.-C.T."/>
            <person name="Winkler M.E."/>
        </authorList>
    </citation>
    <scope>NUCLEOTIDE SEQUENCE</scope>
</reference>
<gene>
    <name evidence="7" type="ORF">METZ01_LOCUS213638</name>
</gene>
<dbReference type="EC" id="2.1.1.33" evidence="2"/>
<dbReference type="AlphaFoldDB" id="A0A382FEN2"/>
<name>A0A382FEN2_9ZZZZ</name>
<dbReference type="EMBL" id="UINC01049245">
    <property type="protein sequence ID" value="SVB60784.1"/>
    <property type="molecule type" value="Genomic_DNA"/>
</dbReference>
<dbReference type="InterPro" id="IPR055361">
    <property type="entry name" value="tRNA_methyltr_TrmB_bact"/>
</dbReference>
<keyword evidence="6" id="KW-0819">tRNA processing</keyword>
<dbReference type="PROSITE" id="PS51625">
    <property type="entry name" value="SAM_MT_TRMB"/>
    <property type="match status" value="1"/>
</dbReference>
<dbReference type="GO" id="GO:0043527">
    <property type="term" value="C:tRNA methyltransferase complex"/>
    <property type="evidence" value="ECO:0007669"/>
    <property type="project" value="TreeGrafter"/>
</dbReference>
<dbReference type="PANTHER" id="PTHR23417:SF14">
    <property type="entry name" value="PENTACOTRIPEPTIDE-REPEAT REGION OF PRORP DOMAIN-CONTAINING PROTEIN"/>
    <property type="match status" value="1"/>
</dbReference>
<evidence type="ECO:0000256" key="1">
    <source>
        <dbReference type="ARBA" id="ARBA00000142"/>
    </source>
</evidence>
<dbReference type="InterPro" id="IPR029063">
    <property type="entry name" value="SAM-dependent_MTases_sf"/>
</dbReference>
<protein>
    <recommendedName>
        <fullName evidence="2">tRNA (guanine(46)-N(7))-methyltransferase</fullName>
        <ecNumber evidence="2">2.1.1.33</ecNumber>
    </recommendedName>
</protein>
<accession>A0A382FEN2</accession>
<comment type="catalytic activity">
    <reaction evidence="1">
        <text>guanosine(46) in tRNA + S-adenosyl-L-methionine = N(7)-methylguanosine(46) in tRNA + S-adenosyl-L-homocysteine</text>
        <dbReference type="Rhea" id="RHEA:42708"/>
        <dbReference type="Rhea" id="RHEA-COMP:10188"/>
        <dbReference type="Rhea" id="RHEA-COMP:10189"/>
        <dbReference type="ChEBI" id="CHEBI:57856"/>
        <dbReference type="ChEBI" id="CHEBI:59789"/>
        <dbReference type="ChEBI" id="CHEBI:74269"/>
        <dbReference type="ChEBI" id="CHEBI:74480"/>
        <dbReference type="EC" id="2.1.1.33"/>
    </reaction>
</comment>
<evidence type="ECO:0000313" key="7">
    <source>
        <dbReference type="EMBL" id="SVB60784.1"/>
    </source>
</evidence>
<keyword evidence="5" id="KW-0949">S-adenosyl-L-methionine</keyword>
<keyword evidence="3" id="KW-0489">Methyltransferase</keyword>
<dbReference type="GO" id="GO:0008176">
    <property type="term" value="F:tRNA (guanine(46)-N7)-methyltransferase activity"/>
    <property type="evidence" value="ECO:0007669"/>
    <property type="project" value="UniProtKB-EC"/>
</dbReference>
<sequence length="213" mass="24918">MVAVSPEKVEDPHTLDSPIAFQIRKREEQIDWASLFGNDNPVEIEIGCGKGRFVIASAMTYPDVNYVGIERALEYFRIMNKRIMNRGLSNIRVLRDDAADLVRRFVADKSIAAYHIYFPDPWPKRRHNKRRLIKPSFISHVERSLFTGGTLDFATDHEEYYIEATGFLDASNILKRRDELPERVRELRDVRTNYEVKYVAEGRKIHRAVYEKD</sequence>
<evidence type="ECO:0000256" key="5">
    <source>
        <dbReference type="ARBA" id="ARBA00022691"/>
    </source>
</evidence>
<dbReference type="InterPro" id="IPR003358">
    <property type="entry name" value="tRNA_(Gua-N-7)_MeTrfase_Trmb"/>
</dbReference>
<proteinExistence type="inferred from homology"/>
<dbReference type="SUPFAM" id="SSF53335">
    <property type="entry name" value="S-adenosyl-L-methionine-dependent methyltransferases"/>
    <property type="match status" value="1"/>
</dbReference>
<keyword evidence="4" id="KW-0808">Transferase</keyword>
<dbReference type="NCBIfam" id="TIGR00091">
    <property type="entry name" value="tRNA (guanosine(46)-N7)-methyltransferase TrmB"/>
    <property type="match status" value="1"/>
</dbReference>
<organism evidence="7">
    <name type="scientific">marine metagenome</name>
    <dbReference type="NCBI Taxonomy" id="408172"/>
    <lineage>
        <taxon>unclassified sequences</taxon>
        <taxon>metagenomes</taxon>
        <taxon>ecological metagenomes</taxon>
    </lineage>
</organism>